<evidence type="ECO:0000313" key="2">
    <source>
        <dbReference type="EMBL" id="RSH86913.1"/>
    </source>
</evidence>
<dbReference type="Gene3D" id="2.40.50.40">
    <property type="match status" value="1"/>
</dbReference>
<dbReference type="GeneID" id="39589734"/>
<dbReference type="SMART" id="SM00298">
    <property type="entry name" value="CHROMO"/>
    <property type="match status" value="1"/>
</dbReference>
<name>A0A427Y741_9TREE</name>
<evidence type="ECO:0000313" key="3">
    <source>
        <dbReference type="Proteomes" id="UP000279236"/>
    </source>
</evidence>
<keyword evidence="3" id="KW-1185">Reference proteome</keyword>
<gene>
    <name evidence="2" type="ORF">EHS24_005191</name>
</gene>
<organism evidence="2 3">
    <name type="scientific">Apiotrichum porosum</name>
    <dbReference type="NCBI Taxonomy" id="105984"/>
    <lineage>
        <taxon>Eukaryota</taxon>
        <taxon>Fungi</taxon>
        <taxon>Dikarya</taxon>
        <taxon>Basidiomycota</taxon>
        <taxon>Agaricomycotina</taxon>
        <taxon>Tremellomycetes</taxon>
        <taxon>Trichosporonales</taxon>
        <taxon>Trichosporonaceae</taxon>
        <taxon>Apiotrichum</taxon>
    </lineage>
</organism>
<comment type="caution">
    <text evidence="2">The sequence shown here is derived from an EMBL/GenBank/DDBJ whole genome shotgun (WGS) entry which is preliminary data.</text>
</comment>
<dbReference type="Proteomes" id="UP000279236">
    <property type="component" value="Unassembled WGS sequence"/>
</dbReference>
<protein>
    <recommendedName>
        <fullName evidence="1">Chromo domain-containing protein</fullName>
    </recommendedName>
</protein>
<dbReference type="InterPro" id="IPR016197">
    <property type="entry name" value="Chromo-like_dom_sf"/>
</dbReference>
<dbReference type="InterPro" id="IPR023780">
    <property type="entry name" value="Chromo_domain"/>
</dbReference>
<dbReference type="Pfam" id="PF00385">
    <property type="entry name" value="Chromo"/>
    <property type="match status" value="1"/>
</dbReference>
<accession>A0A427Y741</accession>
<reference evidence="2 3" key="1">
    <citation type="submission" date="2018-11" db="EMBL/GenBank/DDBJ databases">
        <title>Genome sequence of Apiotrichum porosum DSM 27194.</title>
        <authorList>
            <person name="Aliyu H."/>
            <person name="Gorte O."/>
            <person name="Ochsenreither K."/>
        </authorList>
    </citation>
    <scope>NUCLEOTIDE SEQUENCE [LARGE SCALE GENOMIC DNA]</scope>
    <source>
        <strain evidence="2 3">DSM 27194</strain>
    </source>
</reference>
<dbReference type="CDD" id="cd00024">
    <property type="entry name" value="CD_CSD"/>
    <property type="match status" value="1"/>
</dbReference>
<dbReference type="SUPFAM" id="SSF54160">
    <property type="entry name" value="Chromo domain-like"/>
    <property type="match status" value="1"/>
</dbReference>
<dbReference type="PROSITE" id="PS50013">
    <property type="entry name" value="CHROMO_2"/>
    <property type="match status" value="1"/>
</dbReference>
<dbReference type="InterPro" id="IPR000953">
    <property type="entry name" value="Chromo/chromo_shadow_dom"/>
</dbReference>
<evidence type="ECO:0000259" key="1">
    <source>
        <dbReference type="PROSITE" id="PS50013"/>
    </source>
</evidence>
<proteinExistence type="predicted"/>
<dbReference type="OrthoDB" id="2447764at2759"/>
<dbReference type="RefSeq" id="XP_028479698.1">
    <property type="nucleotide sequence ID" value="XM_028620726.1"/>
</dbReference>
<feature type="domain" description="Chromo" evidence="1">
    <location>
        <begin position="25"/>
        <end position="84"/>
    </location>
</feature>
<dbReference type="EMBL" id="RSCE01000002">
    <property type="protein sequence ID" value="RSH86913.1"/>
    <property type="molecule type" value="Genomic_DNA"/>
</dbReference>
<dbReference type="AlphaFoldDB" id="A0A427Y741"/>
<sequence length="266" mass="30618">MSKSGSGEDGTALRTSLKRAASSRFDVEVILSRSLDKSKGPMGFLEHFYLVRWEGYGPEDDTWEGRSNVMKGAWTLVQEFDRQELPFTILNVRQRQQEPIYLVRYGLATDAIEPSPHCTKVWLTEDEMKRHNRSATVKRATLAMRKEAGFRMSYVGVAPRPPALQKQDDLVVIGYKTTKAKSTSKSKVPTYLARWEEGGELHEQWFRAYDFHKRFPLDDRRAIAEYRSDLETQKAADALQVPANEYESQRLQNIEKNKLLLQELGL</sequence>
<dbReference type="GO" id="GO:0006338">
    <property type="term" value="P:chromatin remodeling"/>
    <property type="evidence" value="ECO:0007669"/>
    <property type="project" value="UniProtKB-ARBA"/>
</dbReference>